<feature type="transmembrane region" description="Helical" evidence="6">
    <location>
        <begin position="441"/>
        <end position="461"/>
    </location>
</feature>
<proteinExistence type="predicted"/>
<keyword evidence="2" id="KW-1003">Cell membrane</keyword>
<feature type="transmembrane region" description="Helical" evidence="6">
    <location>
        <begin position="92"/>
        <end position="114"/>
    </location>
</feature>
<evidence type="ECO:0000256" key="3">
    <source>
        <dbReference type="ARBA" id="ARBA00022692"/>
    </source>
</evidence>
<sequence length="511" mass="58464">MNKISSNKTILKNTLMLYIRQILSLGVSLYTVRVVLDVLGAEDYGIYSVIGGIVMFFSFLKGSMSSATQRFFSFAIGENDELKLNQIFSVNLLIYFLIAVFSLILLEVIGFWFVKEYLKLPEIRIDAALNIYHFSVFTFFVTIFSTPFTSAIIAHEDMHIYAYLSIIDVLMKLGVVFLLVVLEGDKLILYSQLLFTVSVVLFVVYGWICTRRYQECQISKFYWNKKIFSEIIGFTGWTLFGQFTSAARNQAVVVLVNQFYNPVVVASTVVARNISTQIQMFSNNFNSSLYPPIIKSYASDNKVNMFALIHSGSKITFFLMWIFALPFLLEMDVILGLWLKTIPEGTILFTRLALIEVLVNSISLPIQTAARAPGRMKVYELVLGFIQILIFLASWLFFYLGYYAYIIFVVAIVANAIMFFVRLLIVKYLVDLSIQEFLSKVFYPVGLVVLVTTLVSCTYKYLICQTNDVPQSLLAILVYVICILLSVYFIGLDKEWRVKLKNMIVQKIKFN</sequence>
<reference evidence="7" key="1">
    <citation type="submission" date="2023-07" db="EMBL/GenBank/DDBJ databases">
        <title>Wenyingzhuangia sp. chi5 genome sequencing and assembly.</title>
        <authorList>
            <person name="Park S."/>
        </authorList>
    </citation>
    <scope>NUCLEOTIDE SEQUENCE</scope>
    <source>
        <strain evidence="7">Chi5</strain>
    </source>
</reference>
<dbReference type="PANTHER" id="PTHR30250:SF26">
    <property type="entry name" value="PSMA PROTEIN"/>
    <property type="match status" value="1"/>
</dbReference>
<feature type="transmembrane region" description="Helical" evidence="6">
    <location>
        <begin position="44"/>
        <end position="60"/>
    </location>
</feature>
<feature type="transmembrane region" description="Helical" evidence="6">
    <location>
        <begin position="160"/>
        <end position="182"/>
    </location>
</feature>
<gene>
    <name evidence="7" type="ORF">QVZ41_02085</name>
</gene>
<dbReference type="PANTHER" id="PTHR30250">
    <property type="entry name" value="PST FAMILY PREDICTED COLANIC ACID TRANSPORTER"/>
    <property type="match status" value="1"/>
</dbReference>
<feature type="transmembrane region" description="Helical" evidence="6">
    <location>
        <begin position="315"/>
        <end position="339"/>
    </location>
</feature>
<feature type="transmembrane region" description="Helical" evidence="6">
    <location>
        <begin position="345"/>
        <end position="366"/>
    </location>
</feature>
<feature type="transmembrane region" description="Helical" evidence="6">
    <location>
        <begin position="378"/>
        <end position="398"/>
    </location>
</feature>
<feature type="transmembrane region" description="Helical" evidence="6">
    <location>
        <begin position="404"/>
        <end position="429"/>
    </location>
</feature>
<dbReference type="Pfam" id="PF01943">
    <property type="entry name" value="Polysacc_synt"/>
    <property type="match status" value="1"/>
</dbReference>
<feature type="transmembrane region" description="Helical" evidence="6">
    <location>
        <begin position="15"/>
        <end position="32"/>
    </location>
</feature>
<evidence type="ECO:0000313" key="7">
    <source>
        <dbReference type="EMBL" id="MDO3693637.1"/>
    </source>
</evidence>
<name>A0ABT8VNV6_9FLAO</name>
<dbReference type="InterPro" id="IPR050833">
    <property type="entry name" value="Poly_Biosynth_Transport"/>
</dbReference>
<evidence type="ECO:0000256" key="2">
    <source>
        <dbReference type="ARBA" id="ARBA00022475"/>
    </source>
</evidence>
<feature type="transmembrane region" description="Helical" evidence="6">
    <location>
        <begin position="188"/>
        <end position="208"/>
    </location>
</feature>
<feature type="transmembrane region" description="Helical" evidence="6">
    <location>
        <begin position="473"/>
        <end position="492"/>
    </location>
</feature>
<evidence type="ECO:0000313" key="8">
    <source>
        <dbReference type="Proteomes" id="UP001168642"/>
    </source>
</evidence>
<evidence type="ECO:0000256" key="5">
    <source>
        <dbReference type="ARBA" id="ARBA00023136"/>
    </source>
</evidence>
<dbReference type="Proteomes" id="UP001168642">
    <property type="component" value="Unassembled WGS sequence"/>
</dbReference>
<keyword evidence="5 6" id="KW-0472">Membrane</keyword>
<evidence type="ECO:0000256" key="4">
    <source>
        <dbReference type="ARBA" id="ARBA00022989"/>
    </source>
</evidence>
<dbReference type="CDD" id="cd12082">
    <property type="entry name" value="MATE_like"/>
    <property type="match status" value="1"/>
</dbReference>
<keyword evidence="8" id="KW-1185">Reference proteome</keyword>
<evidence type="ECO:0000256" key="6">
    <source>
        <dbReference type="SAM" id="Phobius"/>
    </source>
</evidence>
<organism evidence="7 8">
    <name type="scientific">Wenyingzhuangia gilva</name>
    <dbReference type="NCBI Taxonomy" id="3057677"/>
    <lineage>
        <taxon>Bacteria</taxon>
        <taxon>Pseudomonadati</taxon>
        <taxon>Bacteroidota</taxon>
        <taxon>Flavobacteriia</taxon>
        <taxon>Flavobacteriales</taxon>
        <taxon>Flavobacteriaceae</taxon>
        <taxon>Wenyingzhuangia</taxon>
    </lineage>
</organism>
<keyword evidence="4 6" id="KW-1133">Transmembrane helix</keyword>
<dbReference type="InterPro" id="IPR002797">
    <property type="entry name" value="Polysacc_synth"/>
</dbReference>
<dbReference type="RefSeq" id="WP_302882888.1">
    <property type="nucleotide sequence ID" value="NZ_JAUMIT010000001.1"/>
</dbReference>
<feature type="transmembrane region" description="Helical" evidence="6">
    <location>
        <begin position="134"/>
        <end position="153"/>
    </location>
</feature>
<dbReference type="EMBL" id="JAUMIT010000001">
    <property type="protein sequence ID" value="MDO3693637.1"/>
    <property type="molecule type" value="Genomic_DNA"/>
</dbReference>
<comment type="subcellular location">
    <subcellularLocation>
        <location evidence="1">Cell membrane</location>
        <topology evidence="1">Multi-pass membrane protein</topology>
    </subcellularLocation>
</comment>
<protein>
    <submittedName>
        <fullName evidence="7">MATE family efflux transporter</fullName>
    </submittedName>
</protein>
<evidence type="ECO:0000256" key="1">
    <source>
        <dbReference type="ARBA" id="ARBA00004651"/>
    </source>
</evidence>
<accession>A0ABT8VNV6</accession>
<comment type="caution">
    <text evidence="7">The sequence shown here is derived from an EMBL/GenBank/DDBJ whole genome shotgun (WGS) entry which is preliminary data.</text>
</comment>
<keyword evidence="3 6" id="KW-0812">Transmembrane</keyword>